<accession>A0AAE0XDH7</accession>
<proteinExistence type="predicted"/>
<organism evidence="1 2">
    <name type="scientific">Elysia crispata</name>
    <name type="common">lettuce slug</name>
    <dbReference type="NCBI Taxonomy" id="231223"/>
    <lineage>
        <taxon>Eukaryota</taxon>
        <taxon>Metazoa</taxon>
        <taxon>Spiralia</taxon>
        <taxon>Lophotrochozoa</taxon>
        <taxon>Mollusca</taxon>
        <taxon>Gastropoda</taxon>
        <taxon>Heterobranchia</taxon>
        <taxon>Euthyneura</taxon>
        <taxon>Panpulmonata</taxon>
        <taxon>Sacoglossa</taxon>
        <taxon>Placobranchoidea</taxon>
        <taxon>Plakobranchidae</taxon>
        <taxon>Elysia</taxon>
    </lineage>
</organism>
<protein>
    <submittedName>
        <fullName evidence="1">Uncharacterized protein</fullName>
    </submittedName>
</protein>
<dbReference type="AlphaFoldDB" id="A0AAE0XDH7"/>
<dbReference type="EMBL" id="JAWDGP010008107">
    <property type="protein sequence ID" value="KAK3690707.1"/>
    <property type="molecule type" value="Genomic_DNA"/>
</dbReference>
<gene>
    <name evidence="1" type="ORF">RRG08_061148</name>
</gene>
<name>A0AAE0XDH7_9GAST</name>
<dbReference type="Proteomes" id="UP001283361">
    <property type="component" value="Unassembled WGS sequence"/>
</dbReference>
<reference evidence="1" key="1">
    <citation type="journal article" date="2023" name="G3 (Bethesda)">
        <title>A reference genome for the long-term kleptoplast-retaining sea slug Elysia crispata morphotype clarki.</title>
        <authorList>
            <person name="Eastman K.E."/>
            <person name="Pendleton A.L."/>
            <person name="Shaikh M.A."/>
            <person name="Suttiyut T."/>
            <person name="Ogas R."/>
            <person name="Tomko P."/>
            <person name="Gavelis G."/>
            <person name="Widhalm J.R."/>
            <person name="Wisecaver J.H."/>
        </authorList>
    </citation>
    <scope>NUCLEOTIDE SEQUENCE</scope>
    <source>
        <strain evidence="1">ECLA1</strain>
    </source>
</reference>
<keyword evidence="2" id="KW-1185">Reference proteome</keyword>
<comment type="caution">
    <text evidence="1">The sequence shown here is derived from an EMBL/GenBank/DDBJ whole genome shotgun (WGS) entry which is preliminary data.</text>
</comment>
<evidence type="ECO:0000313" key="2">
    <source>
        <dbReference type="Proteomes" id="UP001283361"/>
    </source>
</evidence>
<evidence type="ECO:0000313" key="1">
    <source>
        <dbReference type="EMBL" id="KAK3690707.1"/>
    </source>
</evidence>
<sequence>MQTRPNHRPWMRSIFPVLSLTKMSNAVNFQEDWLADTTFRELMRGSSPPGAPASVLVLVLAEWLDRGPCHWETDGLSSRSDLVR</sequence>